<dbReference type="EMBL" id="BLXT01006411">
    <property type="protein sequence ID" value="GFO31550.1"/>
    <property type="molecule type" value="Genomic_DNA"/>
</dbReference>
<evidence type="ECO:0000313" key="2">
    <source>
        <dbReference type="EMBL" id="GFO31550.1"/>
    </source>
</evidence>
<protein>
    <submittedName>
        <fullName evidence="2">Serine/threonine-protein kinase atr</fullName>
    </submittedName>
</protein>
<keyword evidence="2" id="KW-0808">Transferase</keyword>
<feature type="domain" description="Serine/threonine-protein kinase ATR-like N-HEAT region" evidence="1">
    <location>
        <begin position="37"/>
        <end position="368"/>
    </location>
</feature>
<organism evidence="2 3">
    <name type="scientific">Plakobranchus ocellatus</name>
    <dbReference type="NCBI Taxonomy" id="259542"/>
    <lineage>
        <taxon>Eukaryota</taxon>
        <taxon>Metazoa</taxon>
        <taxon>Spiralia</taxon>
        <taxon>Lophotrochozoa</taxon>
        <taxon>Mollusca</taxon>
        <taxon>Gastropoda</taxon>
        <taxon>Heterobranchia</taxon>
        <taxon>Euthyneura</taxon>
        <taxon>Panpulmonata</taxon>
        <taxon>Sacoglossa</taxon>
        <taxon>Placobranchoidea</taxon>
        <taxon>Plakobranchidae</taxon>
        <taxon>Plakobranchus</taxon>
    </lineage>
</organism>
<keyword evidence="2" id="KW-0418">Kinase</keyword>
<gene>
    <name evidence="2" type="ORF">PoB_005805500</name>
</gene>
<dbReference type="SUPFAM" id="SSF48371">
    <property type="entry name" value="ARM repeat"/>
    <property type="match status" value="1"/>
</dbReference>
<evidence type="ECO:0000313" key="3">
    <source>
        <dbReference type="Proteomes" id="UP000735302"/>
    </source>
</evidence>
<proteinExistence type="predicted"/>
<name>A0AAV4CIB6_9GAST</name>
<dbReference type="GO" id="GO:0016301">
    <property type="term" value="F:kinase activity"/>
    <property type="evidence" value="ECO:0007669"/>
    <property type="project" value="UniProtKB-KW"/>
</dbReference>
<dbReference type="Proteomes" id="UP000735302">
    <property type="component" value="Unassembled WGS sequence"/>
</dbReference>
<comment type="caution">
    <text evidence="2">The sequence shown here is derived from an EMBL/GenBank/DDBJ whole genome shotgun (WGS) entry which is preliminary data.</text>
</comment>
<dbReference type="AlphaFoldDB" id="A0AAV4CIB6"/>
<evidence type="ECO:0000259" key="1">
    <source>
        <dbReference type="Pfam" id="PF25032"/>
    </source>
</evidence>
<reference evidence="2 3" key="1">
    <citation type="journal article" date="2021" name="Elife">
        <title>Chloroplast acquisition without the gene transfer in kleptoplastic sea slugs, Plakobranchus ocellatus.</title>
        <authorList>
            <person name="Maeda T."/>
            <person name="Takahashi S."/>
            <person name="Yoshida T."/>
            <person name="Shimamura S."/>
            <person name="Takaki Y."/>
            <person name="Nagai Y."/>
            <person name="Toyoda A."/>
            <person name="Suzuki Y."/>
            <person name="Arimoto A."/>
            <person name="Ishii H."/>
            <person name="Satoh N."/>
            <person name="Nishiyama T."/>
            <person name="Hasebe M."/>
            <person name="Maruyama T."/>
            <person name="Minagawa J."/>
            <person name="Obokata J."/>
            <person name="Shigenobu S."/>
        </authorList>
    </citation>
    <scope>NUCLEOTIDE SEQUENCE [LARGE SCALE GENOMIC DNA]</scope>
</reference>
<dbReference type="Pfam" id="PF25032">
    <property type="entry name" value="N-HEAT_ATR"/>
    <property type="match status" value="1"/>
</dbReference>
<keyword evidence="3" id="KW-1185">Reference proteome</keyword>
<dbReference type="InterPro" id="IPR016024">
    <property type="entry name" value="ARM-type_fold"/>
</dbReference>
<sequence>MPHVEQPTILFLEKWNSSDGPKGFSIHDYRTTIADLTDNFLTDLDEVAQSLITSGDASGSLRSLTMCEEFLGEHSNIFFETSSNLSCTNSSLEEEKTSNAFCYWFLRHLIRILSRADCSDLHPVIIKLVLHILNSTKISNKYIFRLRAIELIKTCYELVQASRQFCAGSEKVCIPCFDCSIEMAQHSLKRASQESQGASVCESKMKKVEIVLTDLTHCETLQVNIMKIICGMLLDIHQFAISHLNILWDCLCKHLEDGDVDLKTVSLDAVGRLISMSGVPPIPVRSCFFSCTVGLIDLLCSQDSPLESSERRQLELSTARMLNSLIAYGKHSTLAVDHRLLQEVQIAVGKQGLSHLCHNEMRQALFIIPLLVHLTVIDVQPVVSPLVSGTYIDGSTYFKDNRKRKRGETFKKHEWLGVYSSLLGHLSDLYSDKNPVSSKELKFIHVILEVASQCLLYTDNREQPLGAPLLTEYVINSAMDIWIRFLRSLSVDGDQNFVFKDIFKAMLHAIALVLLANDVHQMHGTVLQEFCWIISLPWVATDLQWKDLKPIKPKEVASIAAKLGDKFDVDCMCMCIQTLALIPRETCTAWRCHVLAQVLDDTDDCIRMVAAKTFPLFLHNLGPKSGHLVQNYLKLLQKDPSNEICLIVAKGLCENVFALADMGKISRPTADCYTIDLDNLSVDARQNTSMKTLLKQKMILRQMGLDDQGPWLTFQLNAWASMRDVVKAFCAIA</sequence>
<accession>A0AAV4CIB6</accession>
<dbReference type="InterPro" id="IPR056803">
    <property type="entry name" value="ATR-like_N-HEAT"/>
</dbReference>